<reference evidence="3" key="1">
    <citation type="journal article" date="2019" name="Int. J. Syst. Evol. Microbiol.">
        <title>The Global Catalogue of Microorganisms (GCM) 10K type strain sequencing project: providing services to taxonomists for standard genome sequencing and annotation.</title>
        <authorList>
            <consortium name="The Broad Institute Genomics Platform"/>
            <consortium name="The Broad Institute Genome Sequencing Center for Infectious Disease"/>
            <person name="Wu L."/>
            <person name="Ma J."/>
        </authorList>
    </citation>
    <scope>NUCLEOTIDE SEQUENCE [LARGE SCALE GENOMIC DNA]</scope>
    <source>
        <strain evidence="3">CCM 7132</strain>
    </source>
</reference>
<comment type="caution">
    <text evidence="2">The sequence shown here is derived from an EMBL/GenBank/DDBJ whole genome shotgun (WGS) entry which is preliminary data.</text>
</comment>
<accession>A0ABQ1MCT4</accession>
<evidence type="ECO:0000256" key="1">
    <source>
        <dbReference type="SAM" id="Phobius"/>
    </source>
</evidence>
<protein>
    <recommendedName>
        <fullName evidence="4">PepSY-associated transmembrane protein</fullName>
    </recommendedName>
</protein>
<dbReference type="PANTHER" id="PTHR34219">
    <property type="entry name" value="IRON-REGULATED INNER MEMBRANE PROTEIN-RELATED"/>
    <property type="match status" value="1"/>
</dbReference>
<evidence type="ECO:0000313" key="2">
    <source>
        <dbReference type="EMBL" id="GGC37584.1"/>
    </source>
</evidence>
<name>A0ABQ1MCT4_9PROT</name>
<dbReference type="RefSeq" id="WP_188427046.1">
    <property type="nucleotide sequence ID" value="NZ_BMCH01000006.1"/>
</dbReference>
<keyword evidence="1" id="KW-0472">Membrane</keyword>
<evidence type="ECO:0008006" key="4">
    <source>
        <dbReference type="Google" id="ProtNLM"/>
    </source>
</evidence>
<dbReference type="InterPro" id="IPR005625">
    <property type="entry name" value="PepSY-ass_TM"/>
</dbReference>
<keyword evidence="1" id="KW-0812">Transmembrane</keyword>
<feature type="transmembrane region" description="Helical" evidence="1">
    <location>
        <begin position="21"/>
        <end position="45"/>
    </location>
</feature>
<feature type="transmembrane region" description="Helical" evidence="1">
    <location>
        <begin position="446"/>
        <end position="473"/>
    </location>
</feature>
<feature type="transmembrane region" description="Helical" evidence="1">
    <location>
        <begin position="210"/>
        <end position="234"/>
    </location>
</feature>
<keyword evidence="3" id="KW-1185">Reference proteome</keyword>
<organism evidence="2 3">
    <name type="scientific">Asaia siamensis</name>
    <dbReference type="NCBI Taxonomy" id="110479"/>
    <lineage>
        <taxon>Bacteria</taxon>
        <taxon>Pseudomonadati</taxon>
        <taxon>Pseudomonadota</taxon>
        <taxon>Alphaproteobacteria</taxon>
        <taxon>Acetobacterales</taxon>
        <taxon>Acetobacteraceae</taxon>
        <taxon>Asaia</taxon>
    </lineage>
</organism>
<sequence>MLNAQVKTSLRKKTIRAVFLLHRWLGITLGLMMCVWCLSGFVMLWKAWPQPDETRVNLAHERIQIDTATILPPLAKSCRSFRILMVGSIPVLQVASKTGSSKSFDLRTGQDLSLSPQALAGVAAGYADLPRDAARFEGLRDHDQWILNTRNHRSGFYRYALNNPQKTLVYLSPATGDVVQATTRTTRFWSWVGAIPHWLYPSLLKRHQSLWADTLIVFSGAGIFLTIMGLWIGWQRLGAGRRLSPYRSIHRLHHMAGLCFGLMLLSWITTGFLSMNPAGLFEPGPAPGWIDRLNRPVTSSELQPLVSTLRAHPEARFRSVTLGTWGDTAFLAVVDDAGKYRTLDQTLSPVSLTAETLRPGLSRAGIATTIAVLDHDDSYYFSTRHLKRTFPVMRVTGADGTRLYLDMHNGAQLRVVEAGARETRWFIYGPHDLDFFRWLRAPFARLLIILPLLLGVSTICLAGFCLGVARLRITTTRGLRRRRDRSRASS</sequence>
<evidence type="ECO:0000313" key="3">
    <source>
        <dbReference type="Proteomes" id="UP000637769"/>
    </source>
</evidence>
<dbReference type="EMBL" id="BMCH01000006">
    <property type="protein sequence ID" value="GGC37584.1"/>
    <property type="molecule type" value="Genomic_DNA"/>
</dbReference>
<dbReference type="PANTHER" id="PTHR34219:SF6">
    <property type="entry name" value="BLR3280 PROTEIN"/>
    <property type="match status" value="1"/>
</dbReference>
<gene>
    <name evidence="2" type="ORF">GCM10007207_23880</name>
</gene>
<proteinExistence type="predicted"/>
<keyword evidence="1" id="KW-1133">Transmembrane helix</keyword>
<dbReference type="Pfam" id="PF03929">
    <property type="entry name" value="PepSY_TM"/>
    <property type="match status" value="1"/>
</dbReference>
<dbReference type="Proteomes" id="UP000637769">
    <property type="component" value="Unassembled WGS sequence"/>
</dbReference>
<feature type="transmembrane region" description="Helical" evidence="1">
    <location>
        <begin position="255"/>
        <end position="275"/>
    </location>
</feature>